<dbReference type="HOGENOM" id="CLU_3186829_0_0_10"/>
<gene>
    <name evidence="1" type="ORF">HMPREF1535_01203</name>
</gene>
<dbReference type="EMBL" id="AQHV01000008">
    <property type="protein sequence ID" value="KKB57756.1"/>
    <property type="molecule type" value="Genomic_DNA"/>
</dbReference>
<reference evidence="1 2" key="1">
    <citation type="submission" date="2013-04" db="EMBL/GenBank/DDBJ databases">
        <title>The Genome Sequence of Parabacteroides goldsteinii DSM 19448.</title>
        <authorList>
            <consortium name="The Broad Institute Genomics Platform"/>
            <person name="Earl A."/>
            <person name="Ward D."/>
            <person name="Feldgarden M."/>
            <person name="Gevers D."/>
            <person name="Martens E."/>
            <person name="Sakamoto M."/>
            <person name="Benno Y."/>
            <person name="Song Y."/>
            <person name="Liu C."/>
            <person name="Lee J."/>
            <person name="Bolanos M."/>
            <person name="Vaisanen M.L."/>
            <person name="Finegold S.M."/>
            <person name="Walker B."/>
            <person name="Young S."/>
            <person name="Zeng Q."/>
            <person name="Gargeya S."/>
            <person name="Fitzgerald M."/>
            <person name="Haas B."/>
            <person name="Abouelleil A."/>
            <person name="Allen A.W."/>
            <person name="Alvarado L."/>
            <person name="Arachchi H.M."/>
            <person name="Berlin A.M."/>
            <person name="Chapman S.B."/>
            <person name="Gainer-Dewar J."/>
            <person name="Goldberg J."/>
            <person name="Griggs A."/>
            <person name="Gujja S."/>
            <person name="Hansen M."/>
            <person name="Howarth C."/>
            <person name="Imamovic A."/>
            <person name="Ireland A."/>
            <person name="Larimer J."/>
            <person name="McCowan C."/>
            <person name="Murphy C."/>
            <person name="Pearson M."/>
            <person name="Poon T.W."/>
            <person name="Priest M."/>
            <person name="Roberts A."/>
            <person name="Saif S."/>
            <person name="Shea T."/>
            <person name="Sisk P."/>
            <person name="Sykes S."/>
            <person name="Wortman J."/>
            <person name="Nusbaum C."/>
            <person name="Birren B."/>
        </authorList>
    </citation>
    <scope>NUCLEOTIDE SEQUENCE [LARGE SCALE GENOMIC DNA]</scope>
    <source>
        <strain evidence="1 2">DSM 19448</strain>
    </source>
</reference>
<sequence length="46" mass="5380">MAWKVPCTSSGSYIQTMKYLKCHFDKKENRDNEVITLKLFVINLGE</sequence>
<organism evidence="1 2">
    <name type="scientific">Parabacteroides goldsteinii DSM 19448 = WAL 12034</name>
    <dbReference type="NCBI Taxonomy" id="927665"/>
    <lineage>
        <taxon>Bacteria</taxon>
        <taxon>Pseudomonadati</taxon>
        <taxon>Bacteroidota</taxon>
        <taxon>Bacteroidia</taxon>
        <taxon>Bacteroidales</taxon>
        <taxon>Tannerellaceae</taxon>
        <taxon>Parabacteroides</taxon>
    </lineage>
</organism>
<name>A0A0F5JIX1_9BACT</name>
<comment type="caution">
    <text evidence="1">The sequence shown here is derived from an EMBL/GenBank/DDBJ whole genome shotgun (WGS) entry which is preliminary data.</text>
</comment>
<protein>
    <submittedName>
        <fullName evidence="1">Uncharacterized protein</fullName>
    </submittedName>
</protein>
<dbReference type="AlphaFoldDB" id="A0A0F5JIX1"/>
<evidence type="ECO:0000313" key="2">
    <source>
        <dbReference type="Proteomes" id="UP000033047"/>
    </source>
</evidence>
<proteinExistence type="predicted"/>
<evidence type="ECO:0000313" key="1">
    <source>
        <dbReference type="EMBL" id="KKB57756.1"/>
    </source>
</evidence>
<dbReference type="Proteomes" id="UP000033047">
    <property type="component" value="Unassembled WGS sequence"/>
</dbReference>
<dbReference type="PATRIC" id="fig|927665.4.peg.1228"/>
<accession>A0A0F5JIX1</accession>